<dbReference type="InterPro" id="IPR009057">
    <property type="entry name" value="Homeodomain-like_sf"/>
</dbReference>
<dbReference type="PROSITE" id="PS50090">
    <property type="entry name" value="MYB_LIKE"/>
    <property type="match status" value="1"/>
</dbReference>
<evidence type="ECO:0000259" key="9">
    <source>
        <dbReference type="PROSITE" id="PS51294"/>
    </source>
</evidence>
<keyword evidence="11" id="KW-1185">Reference proteome</keyword>
<dbReference type="Proteomes" id="UP000075714">
    <property type="component" value="Unassembled WGS sequence"/>
</dbReference>
<dbReference type="Pfam" id="PF00249">
    <property type="entry name" value="Myb_DNA-binding"/>
    <property type="match status" value="1"/>
</dbReference>
<dbReference type="PROSITE" id="PS51294">
    <property type="entry name" value="HTH_MYB"/>
    <property type="match status" value="1"/>
</dbReference>
<accession>A0A150G849</accession>
<feature type="compositionally biased region" description="Basic residues" evidence="7">
    <location>
        <begin position="500"/>
        <end position="509"/>
    </location>
</feature>
<gene>
    <name evidence="10" type="ORF">GPECTOR_51g721</name>
</gene>
<comment type="subcellular location">
    <subcellularLocation>
        <location evidence="1">Nucleus</location>
    </subcellularLocation>
</comment>
<evidence type="ECO:0000256" key="2">
    <source>
        <dbReference type="ARBA" id="ARBA00022737"/>
    </source>
</evidence>
<dbReference type="Gene3D" id="1.10.10.60">
    <property type="entry name" value="Homeodomain-like"/>
    <property type="match status" value="1"/>
</dbReference>
<keyword evidence="3" id="KW-0805">Transcription regulation</keyword>
<keyword evidence="2" id="KW-0677">Repeat</keyword>
<dbReference type="InterPro" id="IPR001005">
    <property type="entry name" value="SANT/Myb"/>
</dbReference>
<evidence type="ECO:0000256" key="1">
    <source>
        <dbReference type="ARBA" id="ARBA00004123"/>
    </source>
</evidence>
<dbReference type="EMBL" id="LSYV01000052">
    <property type="protein sequence ID" value="KXZ45735.1"/>
    <property type="molecule type" value="Genomic_DNA"/>
</dbReference>
<dbReference type="PANTHER" id="PTHR47997">
    <property type="entry name" value="MYB DOMAIN PROTEIN 55"/>
    <property type="match status" value="1"/>
</dbReference>
<dbReference type="InterPro" id="IPR017930">
    <property type="entry name" value="Myb_dom"/>
</dbReference>
<dbReference type="SUPFAM" id="SSF46689">
    <property type="entry name" value="Homeodomain-like"/>
    <property type="match status" value="1"/>
</dbReference>
<dbReference type="STRING" id="33097.A0A150G849"/>
<feature type="region of interest" description="Disordered" evidence="7">
    <location>
        <begin position="78"/>
        <end position="232"/>
    </location>
</feature>
<feature type="domain" description="Myb-like" evidence="8">
    <location>
        <begin position="1"/>
        <end position="37"/>
    </location>
</feature>
<feature type="compositionally biased region" description="Low complexity" evidence="7">
    <location>
        <begin position="450"/>
        <end position="460"/>
    </location>
</feature>
<comment type="caution">
    <text evidence="10">The sequence shown here is derived from an EMBL/GenBank/DDBJ whole genome shotgun (WGS) entry which is preliminary data.</text>
</comment>
<dbReference type="InterPro" id="IPR051953">
    <property type="entry name" value="Plant_SW-associated_TFs"/>
</dbReference>
<reference evidence="11" key="1">
    <citation type="journal article" date="2016" name="Nat. Commun.">
        <title>The Gonium pectorale genome demonstrates co-option of cell cycle regulation during the evolution of multicellularity.</title>
        <authorList>
            <person name="Hanschen E.R."/>
            <person name="Marriage T.N."/>
            <person name="Ferris P.J."/>
            <person name="Hamaji T."/>
            <person name="Toyoda A."/>
            <person name="Fujiyama A."/>
            <person name="Neme R."/>
            <person name="Noguchi H."/>
            <person name="Minakuchi Y."/>
            <person name="Suzuki M."/>
            <person name="Kawai-Toyooka H."/>
            <person name="Smith D.R."/>
            <person name="Sparks H."/>
            <person name="Anderson J."/>
            <person name="Bakaric R."/>
            <person name="Luria V."/>
            <person name="Karger A."/>
            <person name="Kirschner M.W."/>
            <person name="Durand P.M."/>
            <person name="Michod R.E."/>
            <person name="Nozaki H."/>
            <person name="Olson B.J."/>
        </authorList>
    </citation>
    <scope>NUCLEOTIDE SEQUENCE [LARGE SCALE GENOMIC DNA]</scope>
    <source>
        <strain evidence="11">NIES-2863</strain>
    </source>
</reference>
<feature type="compositionally biased region" description="Polar residues" evidence="7">
    <location>
        <begin position="129"/>
        <end position="138"/>
    </location>
</feature>
<evidence type="ECO:0000256" key="7">
    <source>
        <dbReference type="SAM" id="MobiDB-lite"/>
    </source>
</evidence>
<evidence type="ECO:0000256" key="6">
    <source>
        <dbReference type="ARBA" id="ARBA00023242"/>
    </source>
</evidence>
<dbReference type="CDD" id="cd00167">
    <property type="entry name" value="SANT"/>
    <property type="match status" value="1"/>
</dbReference>
<dbReference type="OrthoDB" id="545648at2759"/>
<proteinExistence type="predicted"/>
<dbReference type="PANTHER" id="PTHR47997:SF11">
    <property type="entry name" value="TRANSCRIPTION FACTOR LAF1"/>
    <property type="match status" value="1"/>
</dbReference>
<feature type="domain" description="HTH myb-type" evidence="9">
    <location>
        <begin position="7"/>
        <end position="41"/>
    </location>
</feature>
<feature type="compositionally biased region" description="Low complexity" evidence="7">
    <location>
        <begin position="205"/>
        <end position="216"/>
    </location>
</feature>
<evidence type="ECO:0000256" key="3">
    <source>
        <dbReference type="ARBA" id="ARBA00023015"/>
    </source>
</evidence>
<evidence type="ECO:0000313" key="11">
    <source>
        <dbReference type="Proteomes" id="UP000075714"/>
    </source>
</evidence>
<evidence type="ECO:0000256" key="4">
    <source>
        <dbReference type="ARBA" id="ARBA00023125"/>
    </source>
</evidence>
<dbReference type="AlphaFoldDB" id="A0A150G849"/>
<dbReference type="GO" id="GO:0003677">
    <property type="term" value="F:DNA binding"/>
    <property type="evidence" value="ECO:0007669"/>
    <property type="project" value="UniProtKB-KW"/>
</dbReference>
<evidence type="ECO:0000256" key="5">
    <source>
        <dbReference type="ARBA" id="ARBA00023163"/>
    </source>
</evidence>
<keyword evidence="4" id="KW-0238">DNA-binding</keyword>
<dbReference type="GO" id="GO:0005634">
    <property type="term" value="C:nucleus"/>
    <property type="evidence" value="ECO:0007669"/>
    <property type="project" value="UniProtKB-SubCell"/>
</dbReference>
<feature type="region of interest" description="Disordered" evidence="7">
    <location>
        <begin position="432"/>
        <end position="512"/>
    </location>
</feature>
<sequence length="712" mass="75610">MTLALRHSQFGNRWSAIAKYLPGRTDNDLKNLWHSTLRAKSCRRSSLLFAYVQLVRDCPDDPTARRAAYDRAIHMTYGSGGAAGPPAQSPSPTPRNTSTEPAWQSAGGAPGPASGGWELPGLGGVAPSPSVSALQGPNSAGGPDSNGSGSLRVGRILAQGASAGGGDDAAAMHWRLPDPSFASGPNSGGDAQAGNPHWRPGALNPSVSSGSVMGPSLQLPRTAPPSSANQPTFTWQQGRLVAARPRPRSSQHVTLLPMSAQEHLLRQQMEERQQLVMQEQALQGMQQQPQDASGAIRTLSAPLDFAATAMNLPQQQTLSQEHAQLQLQQQAPQMLSGQRLAEPRALFHQREQQQQQQLLLLLQERQQQAGQAAGYQKRAASPFRFHQGERMAPDEEWGGHAAAPVAWHQQQQQEHGLECESQGGVRGRISSFFGHAASGDRGGHTASPFGAGSSHASSHAGARRPPMRQCTLPSMAPPQHPLWQQWAQDDVQQQPEQQQPHHHHQHPRMRPLSAPVGAVAGTVAPEALQYRGMGVAAASAAPNVPPPPNQLHLQSAKRHVGVVYDPLDELMEELDRAQASGGLLQHVKAIARGHGRHAGLMAAAAAASPADGWAAERPASGLQQQFVPPPQQQQVERHQALAPWGGGDAYAGRAGEGGFALGGVQQPRHMSGPSWMRQVPALGVVRTDAAVTMGLGEEDLSTCLGALGALRD</sequence>
<evidence type="ECO:0000313" key="10">
    <source>
        <dbReference type="EMBL" id="KXZ45735.1"/>
    </source>
</evidence>
<protein>
    <submittedName>
        <fullName evidence="10">Uncharacterized protein</fullName>
    </submittedName>
</protein>
<keyword evidence="6" id="KW-0539">Nucleus</keyword>
<keyword evidence="5" id="KW-0804">Transcription</keyword>
<organism evidence="10 11">
    <name type="scientific">Gonium pectorale</name>
    <name type="common">Green alga</name>
    <dbReference type="NCBI Taxonomy" id="33097"/>
    <lineage>
        <taxon>Eukaryota</taxon>
        <taxon>Viridiplantae</taxon>
        <taxon>Chlorophyta</taxon>
        <taxon>core chlorophytes</taxon>
        <taxon>Chlorophyceae</taxon>
        <taxon>CS clade</taxon>
        <taxon>Chlamydomonadales</taxon>
        <taxon>Volvocaceae</taxon>
        <taxon>Gonium</taxon>
    </lineage>
</organism>
<evidence type="ECO:0000259" key="8">
    <source>
        <dbReference type="PROSITE" id="PS50090"/>
    </source>
</evidence>
<name>A0A150G849_GONPE</name>